<evidence type="ECO:0000313" key="2">
    <source>
        <dbReference type="EMBL" id="GAA4120959.1"/>
    </source>
</evidence>
<comment type="caution">
    <text evidence="2">The sequence shown here is derived from an EMBL/GenBank/DDBJ whole genome shotgun (WGS) entry which is preliminary data.</text>
</comment>
<dbReference type="InterPro" id="IPR000792">
    <property type="entry name" value="Tscrpt_reg_LuxR_C"/>
</dbReference>
<evidence type="ECO:0000313" key="3">
    <source>
        <dbReference type="Proteomes" id="UP001501495"/>
    </source>
</evidence>
<keyword evidence="3" id="KW-1185">Reference proteome</keyword>
<feature type="domain" description="HTH luxR-type" evidence="1">
    <location>
        <begin position="265"/>
        <end position="329"/>
    </location>
</feature>
<evidence type="ECO:0000259" key="1">
    <source>
        <dbReference type="PROSITE" id="PS50043"/>
    </source>
</evidence>
<dbReference type="InterPro" id="IPR036388">
    <property type="entry name" value="WH-like_DNA-bd_sf"/>
</dbReference>
<dbReference type="PROSITE" id="PS50043">
    <property type="entry name" value="HTH_LUXR_2"/>
    <property type="match status" value="1"/>
</dbReference>
<dbReference type="SMART" id="SM00421">
    <property type="entry name" value="HTH_LUXR"/>
    <property type="match status" value="1"/>
</dbReference>
<dbReference type="Pfam" id="PF00196">
    <property type="entry name" value="GerE"/>
    <property type="match status" value="1"/>
</dbReference>
<name>A0ABP7XLJ0_9ACTN</name>
<dbReference type="CDD" id="cd06170">
    <property type="entry name" value="LuxR_C_like"/>
    <property type="match status" value="1"/>
</dbReference>
<organism evidence="2 3">
    <name type="scientific">Nocardioides fonticola</name>
    <dbReference type="NCBI Taxonomy" id="450363"/>
    <lineage>
        <taxon>Bacteria</taxon>
        <taxon>Bacillati</taxon>
        <taxon>Actinomycetota</taxon>
        <taxon>Actinomycetes</taxon>
        <taxon>Propionibacteriales</taxon>
        <taxon>Nocardioidaceae</taxon>
        <taxon>Nocardioides</taxon>
    </lineage>
</organism>
<dbReference type="Proteomes" id="UP001501495">
    <property type="component" value="Unassembled WGS sequence"/>
</dbReference>
<gene>
    <name evidence="2" type="ORF">GCM10022215_25330</name>
</gene>
<dbReference type="RefSeq" id="WP_344733777.1">
    <property type="nucleotide sequence ID" value="NZ_BAAAZH010000017.1"/>
</dbReference>
<sequence length="331" mass="36801">MVAQSQTVMTALGFSRPVARLYEQVRRHDGRPFEAVADALLRAPEDLRRELGPLLDAHVVTLADGVLRVLAPDQVVVAVLRETASTAASAHQRLEDVVRAMPLLSPAPIRPVEQETADLVPLDGELSRGGDRVQLVAQLLMESHGELLWFRPDQWRSPDYDPMAEVLRGMIAEGRRSRAIYPMRAISEIPDTLTHRAGIGEEIRLVPDLPTRMLIIGTSHVILPEPLGFEDEPRSLVRQRGLVEAMILWFEAVWAHAEPLPSGEVAPEPGRLDLRRFVLQQLAAGAQDEQIARQLGVSLRTVRRRIADLMTELGAESRFQAGVEAARRGWL</sequence>
<dbReference type="Gene3D" id="1.10.10.10">
    <property type="entry name" value="Winged helix-like DNA-binding domain superfamily/Winged helix DNA-binding domain"/>
    <property type="match status" value="1"/>
</dbReference>
<accession>A0ABP7XLJ0</accession>
<reference evidence="3" key="1">
    <citation type="journal article" date="2019" name="Int. J. Syst. Evol. Microbiol.">
        <title>The Global Catalogue of Microorganisms (GCM) 10K type strain sequencing project: providing services to taxonomists for standard genome sequencing and annotation.</title>
        <authorList>
            <consortium name="The Broad Institute Genomics Platform"/>
            <consortium name="The Broad Institute Genome Sequencing Center for Infectious Disease"/>
            <person name="Wu L."/>
            <person name="Ma J."/>
        </authorList>
    </citation>
    <scope>NUCLEOTIDE SEQUENCE [LARGE SCALE GENOMIC DNA]</scope>
    <source>
        <strain evidence="3">JCM 16703</strain>
    </source>
</reference>
<dbReference type="SUPFAM" id="SSF46894">
    <property type="entry name" value="C-terminal effector domain of the bipartite response regulators"/>
    <property type="match status" value="1"/>
</dbReference>
<proteinExistence type="predicted"/>
<dbReference type="InterPro" id="IPR016032">
    <property type="entry name" value="Sig_transdc_resp-reg_C-effctor"/>
</dbReference>
<dbReference type="EMBL" id="BAAAZH010000017">
    <property type="protein sequence ID" value="GAA4120959.1"/>
    <property type="molecule type" value="Genomic_DNA"/>
</dbReference>
<protein>
    <recommendedName>
        <fullName evidence="1">HTH luxR-type domain-containing protein</fullName>
    </recommendedName>
</protein>